<keyword evidence="4" id="KW-0813">Transport</keyword>
<comment type="subcellular location">
    <subcellularLocation>
        <location evidence="1">Nucleus membrane</location>
        <topology evidence="1">Multi-pass membrane protein</topology>
    </subcellularLocation>
    <subcellularLocation>
        <location evidence="2">Nucleus</location>
        <location evidence="2">Nuclear pore complex</location>
    </subcellularLocation>
</comment>
<feature type="transmembrane region" description="Helical" evidence="14">
    <location>
        <begin position="58"/>
        <end position="78"/>
    </location>
</feature>
<keyword evidence="10" id="KW-0906">Nuclear pore complex</keyword>
<dbReference type="GO" id="GO:0031965">
    <property type="term" value="C:nuclear membrane"/>
    <property type="evidence" value="ECO:0007669"/>
    <property type="project" value="UniProtKB-SubCell"/>
</dbReference>
<evidence type="ECO:0000313" key="15">
    <source>
        <dbReference type="EMBL" id="KAK0740178.1"/>
    </source>
</evidence>
<keyword evidence="6" id="KW-0509">mRNA transport</keyword>
<dbReference type="GO" id="GO:0006999">
    <property type="term" value="P:nuclear pore organization"/>
    <property type="evidence" value="ECO:0007669"/>
    <property type="project" value="TreeGrafter"/>
</dbReference>
<evidence type="ECO:0000256" key="9">
    <source>
        <dbReference type="ARBA" id="ARBA00023010"/>
    </source>
</evidence>
<dbReference type="GO" id="GO:0106166">
    <property type="term" value="F:spindle pole body-nuclear membrane anchor activity"/>
    <property type="evidence" value="ECO:0007669"/>
    <property type="project" value="TreeGrafter"/>
</dbReference>
<gene>
    <name evidence="15" type="ORF">B0T18DRAFT_417355</name>
</gene>
<sequence>MAGVKVRRASYKDVIQPALQRRFTATALLLICASYCYAILFANWNSFLWSWFPIGPTGIRAAFLLLGCCAPVLLLRVADYHVGLRTADSGLQAFAEHGFTMMTVETVFSYTLSAVMFSFIYRWSLPEDAGLNFVTYFLSDRARLNEKAVYFTAHFFLLGFGQGLAHRWWDQGRIMLGVAKPRKEEAPADAQPTPGTRANKVLEKLPLILTQSINCAAVGFLATAILYPLFFRTFCWRISLMIFRPIYTLPKTNLLPSSLPFSFSSVTRALYASFLLELIWTTCTVAFSLFMVKGPKKNGKPLSSESKDPNGSLVNGLKVKKEAYRAFAMWELALIARDFPDRRKTIYEDIDRPDGPIWNQIAARCLDVLKSIETRIDNYGKPTHPSPAPAPAVEPKGRTSALPRGDAIFQSTAPKTLFMAEVGNIVNNATTDPGQPSQLSPLAKATAAATKQKLLDWQSQATGSSSDPASLLHTLTARALSSPLGRPLQHTYRRRLARAVLGADPHGEPSLYANAAGALCLLAVHSLAEDRYGNVQRDVAAVVRTLTAVTRKLDAFAEALPRHWTDVEGERACPEVDEVREVLRDALAQVVEAFGSYARDLRLSLADMRMAREAVAAGRGKKGEDDVEMRQVG</sequence>
<dbReference type="AlphaFoldDB" id="A0AA40EIX7"/>
<evidence type="ECO:0000256" key="6">
    <source>
        <dbReference type="ARBA" id="ARBA00022816"/>
    </source>
</evidence>
<comment type="similarity">
    <text evidence="3">Belongs to the NDC1 family.</text>
</comment>
<keyword evidence="8 14" id="KW-1133">Transmembrane helix</keyword>
<dbReference type="GO" id="GO:0070631">
    <property type="term" value="P:spindle pole body localization"/>
    <property type="evidence" value="ECO:0007669"/>
    <property type="project" value="TreeGrafter"/>
</dbReference>
<evidence type="ECO:0000256" key="7">
    <source>
        <dbReference type="ARBA" id="ARBA00022927"/>
    </source>
</evidence>
<feature type="transmembrane region" description="Helical" evidence="14">
    <location>
        <begin position="27"/>
        <end position="52"/>
    </location>
</feature>
<keyword evidence="12" id="KW-0539">Nucleus</keyword>
<evidence type="ECO:0000256" key="4">
    <source>
        <dbReference type="ARBA" id="ARBA00022448"/>
    </source>
</evidence>
<evidence type="ECO:0000256" key="5">
    <source>
        <dbReference type="ARBA" id="ARBA00022692"/>
    </source>
</evidence>
<evidence type="ECO:0000256" key="12">
    <source>
        <dbReference type="ARBA" id="ARBA00023242"/>
    </source>
</evidence>
<keyword evidence="9" id="KW-0811">Translocation</keyword>
<accession>A0AA40EIX7</accession>
<proteinExistence type="inferred from homology"/>
<evidence type="ECO:0000313" key="16">
    <source>
        <dbReference type="Proteomes" id="UP001172155"/>
    </source>
</evidence>
<dbReference type="PANTHER" id="PTHR13269:SF6">
    <property type="entry name" value="NUCLEOPORIN NDC1"/>
    <property type="match status" value="1"/>
</dbReference>
<dbReference type="EMBL" id="JAUKUD010000006">
    <property type="protein sequence ID" value="KAK0740178.1"/>
    <property type="molecule type" value="Genomic_DNA"/>
</dbReference>
<dbReference type="GO" id="GO:0005816">
    <property type="term" value="C:spindle pole body"/>
    <property type="evidence" value="ECO:0007669"/>
    <property type="project" value="TreeGrafter"/>
</dbReference>
<comment type="caution">
    <text evidence="15">The sequence shown here is derived from an EMBL/GenBank/DDBJ whole genome shotgun (WGS) entry which is preliminary data.</text>
</comment>
<feature type="transmembrane region" description="Helical" evidence="14">
    <location>
        <begin position="99"/>
        <end position="121"/>
    </location>
</feature>
<dbReference type="Proteomes" id="UP001172155">
    <property type="component" value="Unassembled WGS sequence"/>
</dbReference>
<evidence type="ECO:0000256" key="2">
    <source>
        <dbReference type="ARBA" id="ARBA00004567"/>
    </source>
</evidence>
<dbReference type="GO" id="GO:0051028">
    <property type="term" value="P:mRNA transport"/>
    <property type="evidence" value="ECO:0007669"/>
    <property type="project" value="UniProtKB-KW"/>
</dbReference>
<keyword evidence="11 14" id="KW-0472">Membrane</keyword>
<keyword evidence="7" id="KW-0653">Protein transport</keyword>
<evidence type="ECO:0000256" key="3">
    <source>
        <dbReference type="ARBA" id="ARBA00005760"/>
    </source>
</evidence>
<reference evidence="15" key="1">
    <citation type="submission" date="2023-06" db="EMBL/GenBank/DDBJ databases">
        <title>Genome-scale phylogeny and comparative genomics of the fungal order Sordariales.</title>
        <authorList>
            <consortium name="Lawrence Berkeley National Laboratory"/>
            <person name="Hensen N."/>
            <person name="Bonometti L."/>
            <person name="Westerberg I."/>
            <person name="Brannstrom I.O."/>
            <person name="Guillou S."/>
            <person name="Cros-Aarteil S."/>
            <person name="Calhoun S."/>
            <person name="Haridas S."/>
            <person name="Kuo A."/>
            <person name="Mondo S."/>
            <person name="Pangilinan J."/>
            <person name="Riley R."/>
            <person name="LaButti K."/>
            <person name="Andreopoulos B."/>
            <person name="Lipzen A."/>
            <person name="Chen C."/>
            <person name="Yanf M."/>
            <person name="Daum C."/>
            <person name="Ng V."/>
            <person name="Clum A."/>
            <person name="Steindorff A."/>
            <person name="Ohm R."/>
            <person name="Martin F."/>
            <person name="Silar P."/>
            <person name="Natvig D."/>
            <person name="Lalanne C."/>
            <person name="Gautier V."/>
            <person name="Ament-velasquez S.L."/>
            <person name="Kruys A."/>
            <person name="Hutchinson M.I."/>
            <person name="Powell A.J."/>
            <person name="Barry K."/>
            <person name="Miller A.N."/>
            <person name="Grigoriev I.V."/>
            <person name="Debuchy R."/>
            <person name="Gladieux P."/>
            <person name="Thoren M.H."/>
            <person name="Johannesson H."/>
        </authorList>
    </citation>
    <scope>NUCLEOTIDE SEQUENCE</scope>
    <source>
        <strain evidence="15">SMH3187-1</strain>
    </source>
</reference>
<dbReference type="InterPro" id="IPR019049">
    <property type="entry name" value="Nucleoporin_prot_Ndc1/Nup"/>
</dbReference>
<evidence type="ECO:0000256" key="10">
    <source>
        <dbReference type="ARBA" id="ARBA00023132"/>
    </source>
</evidence>
<evidence type="ECO:0000256" key="13">
    <source>
        <dbReference type="SAM" id="MobiDB-lite"/>
    </source>
</evidence>
<dbReference type="Pfam" id="PF09531">
    <property type="entry name" value="Ndc1_Nup"/>
    <property type="match status" value="1"/>
</dbReference>
<keyword evidence="16" id="KW-1185">Reference proteome</keyword>
<organism evidence="15 16">
    <name type="scientific">Schizothecium vesticola</name>
    <dbReference type="NCBI Taxonomy" id="314040"/>
    <lineage>
        <taxon>Eukaryota</taxon>
        <taxon>Fungi</taxon>
        <taxon>Dikarya</taxon>
        <taxon>Ascomycota</taxon>
        <taxon>Pezizomycotina</taxon>
        <taxon>Sordariomycetes</taxon>
        <taxon>Sordariomycetidae</taxon>
        <taxon>Sordariales</taxon>
        <taxon>Schizotheciaceae</taxon>
        <taxon>Schizothecium</taxon>
    </lineage>
</organism>
<keyword evidence="5 14" id="KW-0812">Transmembrane</keyword>
<protein>
    <submittedName>
        <fullName evidence="15">Nucleoporin protein Ndc1-Nup</fullName>
    </submittedName>
</protein>
<dbReference type="GO" id="GO:0070762">
    <property type="term" value="C:nuclear pore transmembrane ring"/>
    <property type="evidence" value="ECO:0007669"/>
    <property type="project" value="TreeGrafter"/>
</dbReference>
<feature type="transmembrane region" description="Helical" evidence="14">
    <location>
        <begin position="269"/>
        <end position="292"/>
    </location>
</feature>
<feature type="region of interest" description="Disordered" evidence="13">
    <location>
        <begin position="379"/>
        <end position="400"/>
    </location>
</feature>
<name>A0AA40EIX7_9PEZI</name>
<dbReference type="GO" id="GO:0015031">
    <property type="term" value="P:protein transport"/>
    <property type="evidence" value="ECO:0007669"/>
    <property type="project" value="UniProtKB-KW"/>
</dbReference>
<feature type="transmembrane region" description="Helical" evidence="14">
    <location>
        <begin position="207"/>
        <end position="230"/>
    </location>
</feature>
<evidence type="ECO:0000256" key="14">
    <source>
        <dbReference type="SAM" id="Phobius"/>
    </source>
</evidence>
<dbReference type="PANTHER" id="PTHR13269">
    <property type="entry name" value="NUCLEOPORIN NDC1"/>
    <property type="match status" value="1"/>
</dbReference>
<evidence type="ECO:0000256" key="11">
    <source>
        <dbReference type="ARBA" id="ARBA00023136"/>
    </source>
</evidence>
<evidence type="ECO:0000256" key="1">
    <source>
        <dbReference type="ARBA" id="ARBA00004232"/>
    </source>
</evidence>
<evidence type="ECO:0000256" key="8">
    <source>
        <dbReference type="ARBA" id="ARBA00022989"/>
    </source>
</evidence>